<dbReference type="PROSITE" id="PS51257">
    <property type="entry name" value="PROKAR_LIPOPROTEIN"/>
    <property type="match status" value="1"/>
</dbReference>
<reference evidence="4" key="2">
    <citation type="submission" date="2021-10" db="EMBL/GenBank/DDBJ databases">
        <title>Phylogenomics reveals ancestral predisposition of the termite-cultivated fungus Termitomyces towards a domesticated lifestyle.</title>
        <authorList>
            <person name="Auxier B."/>
            <person name="Grum-Grzhimaylo A."/>
            <person name="Cardenas M.E."/>
            <person name="Lodge J.D."/>
            <person name="Laessoe T."/>
            <person name="Pedersen O."/>
            <person name="Smith M.E."/>
            <person name="Kuyper T.W."/>
            <person name="Franco-Molano E.A."/>
            <person name="Baroni T.J."/>
            <person name="Aanen D.K."/>
        </authorList>
    </citation>
    <scope>NUCLEOTIDE SEQUENCE</scope>
    <source>
        <strain evidence="4">AP01</strain>
        <tissue evidence="4">Mycelium</tissue>
    </source>
</reference>
<organism evidence="4 5">
    <name type="scientific">Asterophora parasitica</name>
    <dbReference type="NCBI Taxonomy" id="117018"/>
    <lineage>
        <taxon>Eukaryota</taxon>
        <taxon>Fungi</taxon>
        <taxon>Dikarya</taxon>
        <taxon>Basidiomycota</taxon>
        <taxon>Agaricomycotina</taxon>
        <taxon>Agaricomycetes</taxon>
        <taxon>Agaricomycetidae</taxon>
        <taxon>Agaricales</taxon>
        <taxon>Tricholomatineae</taxon>
        <taxon>Lyophyllaceae</taxon>
        <taxon>Asterophora</taxon>
    </lineage>
</organism>
<evidence type="ECO:0000256" key="3">
    <source>
        <dbReference type="ARBA" id="ARBA00023002"/>
    </source>
</evidence>
<evidence type="ECO:0000313" key="5">
    <source>
        <dbReference type="Proteomes" id="UP000775547"/>
    </source>
</evidence>
<keyword evidence="5" id="KW-1185">Reference proteome</keyword>
<keyword evidence="2" id="KW-0521">NADP</keyword>
<dbReference type="InterPro" id="IPR020904">
    <property type="entry name" value="Sc_DH/Rdtase_CS"/>
</dbReference>
<dbReference type="InterPro" id="IPR036291">
    <property type="entry name" value="NAD(P)-bd_dom_sf"/>
</dbReference>
<comment type="similarity">
    <text evidence="1">Belongs to the short-chain dehydrogenases/reductases (SDR) family.</text>
</comment>
<evidence type="ECO:0000256" key="1">
    <source>
        <dbReference type="ARBA" id="ARBA00006484"/>
    </source>
</evidence>
<protein>
    <submittedName>
        <fullName evidence="4">Uncharacterized protein</fullName>
    </submittedName>
</protein>
<name>A0A9P7KF62_9AGAR</name>
<dbReference type="Pfam" id="PF13561">
    <property type="entry name" value="adh_short_C2"/>
    <property type="match status" value="1"/>
</dbReference>
<sequence length="389" mass="43818">MHPVISRIRRWRSLEIVFTDYSPHLWNAALSGCCSKSRRVQALTMQELTLVYRANDDTTEFSLFSGIAPRLRSVTLDGIRLAWLPSLFGNLTYLDYTHHGFSVGHQAVYDVITILEFSSRLVEFRILFPPKPKPAMPTHSQPVTRRAILPSLQQLHIRIEGSDIPFEIAQLMTLLSTPSLTSLRLIGTDRRHIAFPSLKSFFDVYAISPSLRTLRIEHGWYDPRMVSPVLAALPNLRQLIIRRPHMPDQGLATTGAKVYITERRLEVLRKAAKTWNEKNPGNASIIPLHMDVTDKESIAHVKKILEEKEGKIHCGTRLLEGSKDKAGYTSVVINVTSISGVIKLAQEHFAYNSAKAAASHVTKMLATEFALKKVNVRVNAIAQAYTRPK</sequence>
<dbReference type="EMBL" id="JABCKV010000020">
    <property type="protein sequence ID" value="KAG5646530.1"/>
    <property type="molecule type" value="Genomic_DNA"/>
</dbReference>
<gene>
    <name evidence="4" type="ORF">DXG03_003297</name>
</gene>
<dbReference type="PROSITE" id="PS00061">
    <property type="entry name" value="ADH_SHORT"/>
    <property type="match status" value="1"/>
</dbReference>
<reference evidence="4" key="1">
    <citation type="submission" date="2020-07" db="EMBL/GenBank/DDBJ databases">
        <authorList>
            <person name="Nieuwenhuis M."/>
            <person name="Van De Peppel L.J.J."/>
        </authorList>
    </citation>
    <scope>NUCLEOTIDE SEQUENCE</scope>
    <source>
        <strain evidence="4">AP01</strain>
        <tissue evidence="4">Mycelium</tissue>
    </source>
</reference>
<dbReference type="Proteomes" id="UP000775547">
    <property type="component" value="Unassembled WGS sequence"/>
</dbReference>
<dbReference type="PRINTS" id="PR00081">
    <property type="entry name" value="GDHRDH"/>
</dbReference>
<keyword evidence="3" id="KW-0560">Oxidoreductase</keyword>
<dbReference type="GO" id="GO:0016491">
    <property type="term" value="F:oxidoreductase activity"/>
    <property type="evidence" value="ECO:0007669"/>
    <property type="project" value="UniProtKB-KW"/>
</dbReference>
<dbReference type="Gene3D" id="3.40.50.720">
    <property type="entry name" value="NAD(P)-binding Rossmann-like Domain"/>
    <property type="match status" value="2"/>
</dbReference>
<evidence type="ECO:0000256" key="2">
    <source>
        <dbReference type="ARBA" id="ARBA00022857"/>
    </source>
</evidence>
<accession>A0A9P7KF62</accession>
<dbReference type="CDD" id="cd05233">
    <property type="entry name" value="SDR_c"/>
    <property type="match status" value="1"/>
</dbReference>
<dbReference type="PANTHER" id="PTHR43618:SF4">
    <property type="entry name" value="SHORT CHAIN DEHYDROGENASE_REDUCTASE FAMILY (AFU_ORTHOLOGUE AFUA_7G04540)"/>
    <property type="match status" value="1"/>
</dbReference>
<dbReference type="OrthoDB" id="3181259at2759"/>
<dbReference type="InterPro" id="IPR002347">
    <property type="entry name" value="SDR_fam"/>
</dbReference>
<dbReference type="SUPFAM" id="SSF51735">
    <property type="entry name" value="NAD(P)-binding Rossmann-fold domains"/>
    <property type="match status" value="1"/>
</dbReference>
<dbReference type="AlphaFoldDB" id="A0A9P7KF62"/>
<dbReference type="SUPFAM" id="SSF52058">
    <property type="entry name" value="L domain-like"/>
    <property type="match status" value="1"/>
</dbReference>
<proteinExistence type="inferred from homology"/>
<dbReference type="InterPro" id="IPR052178">
    <property type="entry name" value="Sec_Metab_Biosynth_SDR"/>
</dbReference>
<comment type="caution">
    <text evidence="4">The sequence shown here is derived from an EMBL/GenBank/DDBJ whole genome shotgun (WGS) entry which is preliminary data.</text>
</comment>
<evidence type="ECO:0000313" key="4">
    <source>
        <dbReference type="EMBL" id="KAG5646530.1"/>
    </source>
</evidence>
<dbReference type="PANTHER" id="PTHR43618">
    <property type="entry name" value="7-ALPHA-HYDROXYSTEROID DEHYDROGENASE"/>
    <property type="match status" value="1"/>
</dbReference>